<evidence type="ECO:0000313" key="3">
    <source>
        <dbReference type="Proteomes" id="UP000199607"/>
    </source>
</evidence>
<accession>A0A1I4BWM9</accession>
<dbReference type="PANTHER" id="PTHR22642:SF2">
    <property type="entry name" value="PROTEIN LONG AFTER FAR-RED 3"/>
    <property type="match status" value="1"/>
</dbReference>
<evidence type="ECO:0000313" key="2">
    <source>
        <dbReference type="EMBL" id="SFK73162.1"/>
    </source>
</evidence>
<proteinExistence type="predicted"/>
<dbReference type="Proteomes" id="UP000199607">
    <property type="component" value="Unassembled WGS sequence"/>
</dbReference>
<dbReference type="Gene3D" id="3.20.20.140">
    <property type="entry name" value="Metal-dependent hydrolases"/>
    <property type="match status" value="1"/>
</dbReference>
<dbReference type="STRING" id="553466.SAMN04487950_0817"/>
<dbReference type="SUPFAM" id="SSF51338">
    <property type="entry name" value="Composite domain of metallo-dependent hydrolases"/>
    <property type="match status" value="1"/>
</dbReference>
<dbReference type="SUPFAM" id="SSF51556">
    <property type="entry name" value="Metallo-dependent hydrolases"/>
    <property type="match status" value="1"/>
</dbReference>
<gene>
    <name evidence="2" type="ORF">SAMN04487950_0817</name>
</gene>
<dbReference type="PANTHER" id="PTHR22642">
    <property type="entry name" value="IMIDAZOLONEPROPIONASE"/>
    <property type="match status" value="1"/>
</dbReference>
<dbReference type="Pfam" id="PF07969">
    <property type="entry name" value="Amidohydro_3"/>
    <property type="match status" value="1"/>
</dbReference>
<name>A0A1I4BWM9_9EURY</name>
<sequence>MTLAADLLLTNAEVHTLTDSDETHEAVAVRDGRIVRVGPEYEVRFLEGVGTRTVDLDGRVLLPGFIDAHTHLTATGRYLVHADLSKADSPDDALDRLRARADETNSTSDETGNATEEAEAWVLGFGYDESTWDESRYLTREDLDSVSDTRPVVAFREDMHVASLNGVALDRLVDEMPAEDVHRQDGDPTGVVVEEAVDPVYEAIEPDAEQAEKLVRAAQQYANERGVTGIHDMVRKSRAPEVYRTLDMAGELSIRVRINYWADHLDALVETGERTNYGSEFVKTGAIKSYTDGSFGGRTAKLSEPYADDEDETGQWVVDPDELGDIVSRADEAGFQVTAHAIGDEAIDAVLDAYEDCDTPGESRHRVEHVELASDEAIERFGELGVVASVQPNFLKWAGEDGLYDSRLGDRRTETNQYPALLDAGAPLAFGSDCMPLDPLLGIHHAVNAPDESQQLGVTEALRAYTLGAAYAGFDEERLGTIEVGKRADFVALDRSPWDHEESISDIGVALTVVDGDVVYDGRKK</sequence>
<dbReference type="AlphaFoldDB" id="A0A1I4BWM9"/>
<dbReference type="InterPro" id="IPR032466">
    <property type="entry name" value="Metal_Hydrolase"/>
</dbReference>
<dbReference type="RefSeq" id="WP_089865955.1">
    <property type="nucleotide sequence ID" value="NZ_FOTC01000001.1"/>
</dbReference>
<feature type="domain" description="Amidohydrolase 3" evidence="1">
    <location>
        <begin position="52"/>
        <end position="520"/>
    </location>
</feature>
<reference evidence="3" key="1">
    <citation type="submission" date="2016-10" db="EMBL/GenBank/DDBJ databases">
        <authorList>
            <person name="Varghese N."/>
            <person name="Submissions S."/>
        </authorList>
    </citation>
    <scope>NUCLEOTIDE SEQUENCE [LARGE SCALE GENOMIC DNA]</scope>
    <source>
        <strain evidence="3">CGMCC 1.7738</strain>
    </source>
</reference>
<dbReference type="InterPro" id="IPR011059">
    <property type="entry name" value="Metal-dep_hydrolase_composite"/>
</dbReference>
<keyword evidence="3" id="KW-1185">Reference proteome</keyword>
<organism evidence="2 3">
    <name type="scientific">Halogranum rubrum</name>
    <dbReference type="NCBI Taxonomy" id="553466"/>
    <lineage>
        <taxon>Archaea</taxon>
        <taxon>Methanobacteriati</taxon>
        <taxon>Methanobacteriota</taxon>
        <taxon>Stenosarchaea group</taxon>
        <taxon>Halobacteria</taxon>
        <taxon>Halobacteriales</taxon>
        <taxon>Haloferacaceae</taxon>
    </lineage>
</organism>
<dbReference type="Gene3D" id="3.10.310.70">
    <property type="match status" value="1"/>
</dbReference>
<dbReference type="InterPro" id="IPR013108">
    <property type="entry name" value="Amidohydro_3"/>
</dbReference>
<evidence type="ECO:0000259" key="1">
    <source>
        <dbReference type="Pfam" id="PF07969"/>
    </source>
</evidence>
<dbReference type="InterPro" id="IPR033932">
    <property type="entry name" value="YtcJ-like"/>
</dbReference>
<dbReference type="CDD" id="cd01300">
    <property type="entry name" value="YtcJ_like"/>
    <property type="match status" value="1"/>
</dbReference>
<dbReference type="EMBL" id="FOTC01000001">
    <property type="protein sequence ID" value="SFK73162.1"/>
    <property type="molecule type" value="Genomic_DNA"/>
</dbReference>
<protein>
    <recommendedName>
        <fullName evidence="1">Amidohydrolase 3 domain-containing protein</fullName>
    </recommendedName>
</protein>
<dbReference type="Gene3D" id="2.30.40.10">
    <property type="entry name" value="Urease, subunit C, domain 1"/>
    <property type="match status" value="1"/>
</dbReference>
<dbReference type="GO" id="GO:0016810">
    <property type="term" value="F:hydrolase activity, acting on carbon-nitrogen (but not peptide) bonds"/>
    <property type="evidence" value="ECO:0007669"/>
    <property type="project" value="InterPro"/>
</dbReference>